<organism evidence="2 3">
    <name type="scientific">Scleroderma citrinum Foug A</name>
    <dbReference type="NCBI Taxonomy" id="1036808"/>
    <lineage>
        <taxon>Eukaryota</taxon>
        <taxon>Fungi</taxon>
        <taxon>Dikarya</taxon>
        <taxon>Basidiomycota</taxon>
        <taxon>Agaricomycotina</taxon>
        <taxon>Agaricomycetes</taxon>
        <taxon>Agaricomycetidae</taxon>
        <taxon>Boletales</taxon>
        <taxon>Sclerodermatineae</taxon>
        <taxon>Sclerodermataceae</taxon>
        <taxon>Scleroderma</taxon>
    </lineage>
</organism>
<dbReference type="Pfam" id="PF00867">
    <property type="entry name" value="XPG_I"/>
    <property type="match status" value="1"/>
</dbReference>
<dbReference type="OrthoDB" id="2678758at2759"/>
<dbReference type="Proteomes" id="UP000053989">
    <property type="component" value="Unassembled WGS sequence"/>
</dbReference>
<dbReference type="STRING" id="1036808.A0A0C3DU32"/>
<dbReference type="HOGENOM" id="CLU_139888_0_0_1"/>
<evidence type="ECO:0000313" key="3">
    <source>
        <dbReference type="Proteomes" id="UP000053989"/>
    </source>
</evidence>
<proteinExistence type="predicted"/>
<protein>
    <recommendedName>
        <fullName evidence="1">XPG-I domain-containing protein</fullName>
    </recommendedName>
</protein>
<dbReference type="CDD" id="cd09870">
    <property type="entry name" value="PIN_YEN1"/>
    <property type="match status" value="1"/>
</dbReference>
<dbReference type="SUPFAM" id="SSF88723">
    <property type="entry name" value="PIN domain-like"/>
    <property type="match status" value="1"/>
</dbReference>
<dbReference type="InterPro" id="IPR006086">
    <property type="entry name" value="XPG-I_dom"/>
</dbReference>
<dbReference type="PANTHER" id="PTHR11081">
    <property type="entry name" value="FLAP ENDONUCLEASE FAMILY MEMBER"/>
    <property type="match status" value="1"/>
</dbReference>
<reference evidence="2 3" key="1">
    <citation type="submission" date="2014-04" db="EMBL/GenBank/DDBJ databases">
        <authorList>
            <consortium name="DOE Joint Genome Institute"/>
            <person name="Kuo A."/>
            <person name="Kohler A."/>
            <person name="Nagy L.G."/>
            <person name="Floudas D."/>
            <person name="Copeland A."/>
            <person name="Barry K.W."/>
            <person name="Cichocki N."/>
            <person name="Veneault-Fourrey C."/>
            <person name="LaButti K."/>
            <person name="Lindquist E.A."/>
            <person name="Lipzen A."/>
            <person name="Lundell T."/>
            <person name="Morin E."/>
            <person name="Murat C."/>
            <person name="Sun H."/>
            <person name="Tunlid A."/>
            <person name="Henrissat B."/>
            <person name="Grigoriev I.V."/>
            <person name="Hibbett D.S."/>
            <person name="Martin F."/>
            <person name="Nordberg H.P."/>
            <person name="Cantor M.N."/>
            <person name="Hua S.X."/>
        </authorList>
    </citation>
    <scope>NUCLEOTIDE SEQUENCE [LARGE SCALE GENOMIC DNA]</scope>
    <source>
        <strain evidence="2 3">Foug A</strain>
    </source>
</reference>
<feature type="domain" description="XPG-I" evidence="1">
    <location>
        <begin position="39"/>
        <end position="103"/>
    </location>
</feature>
<evidence type="ECO:0000313" key="2">
    <source>
        <dbReference type="EMBL" id="KIM59476.1"/>
    </source>
</evidence>
<dbReference type="GO" id="GO:0006974">
    <property type="term" value="P:DNA damage response"/>
    <property type="evidence" value="ECO:0007669"/>
    <property type="project" value="UniProtKB-ARBA"/>
</dbReference>
<dbReference type="InterPro" id="IPR029060">
    <property type="entry name" value="PIN-like_dom_sf"/>
</dbReference>
<dbReference type="AlphaFoldDB" id="A0A0C3DU32"/>
<name>A0A0C3DU32_9AGAM</name>
<dbReference type="InterPro" id="IPR006084">
    <property type="entry name" value="XPG/Rad2"/>
</dbReference>
<reference evidence="3" key="2">
    <citation type="submission" date="2015-01" db="EMBL/GenBank/DDBJ databases">
        <title>Evolutionary Origins and Diversification of the Mycorrhizal Mutualists.</title>
        <authorList>
            <consortium name="DOE Joint Genome Institute"/>
            <consortium name="Mycorrhizal Genomics Consortium"/>
            <person name="Kohler A."/>
            <person name="Kuo A."/>
            <person name="Nagy L.G."/>
            <person name="Floudas D."/>
            <person name="Copeland A."/>
            <person name="Barry K.W."/>
            <person name="Cichocki N."/>
            <person name="Veneault-Fourrey C."/>
            <person name="LaButti K."/>
            <person name="Lindquist E.A."/>
            <person name="Lipzen A."/>
            <person name="Lundell T."/>
            <person name="Morin E."/>
            <person name="Murat C."/>
            <person name="Riley R."/>
            <person name="Ohm R."/>
            <person name="Sun H."/>
            <person name="Tunlid A."/>
            <person name="Henrissat B."/>
            <person name="Grigoriev I.V."/>
            <person name="Hibbett D.S."/>
            <person name="Martin F."/>
        </authorList>
    </citation>
    <scope>NUCLEOTIDE SEQUENCE [LARGE SCALE GENOMIC DNA]</scope>
    <source>
        <strain evidence="3">Foug A</strain>
    </source>
</reference>
<evidence type="ECO:0000259" key="1">
    <source>
        <dbReference type="SMART" id="SM00484"/>
    </source>
</evidence>
<dbReference type="SMART" id="SM00484">
    <property type="entry name" value="XPGI"/>
    <property type="match status" value="1"/>
</dbReference>
<dbReference type="GO" id="GO:0017108">
    <property type="term" value="F:5'-flap endonuclease activity"/>
    <property type="evidence" value="ECO:0007669"/>
    <property type="project" value="TreeGrafter"/>
</dbReference>
<accession>A0A0C3DU32</accession>
<sequence length="129" mass="14214">MLLHAHFVFNGPQRPKLKCGKQVKSAPHFLTQCFQELISAFGFTWHEAPGEAEAELAKLNTFGIIDAVFSDDSDILMFGASCGIRRQNECYCDVMEIYTEDALEHGAHLTQGGLLLIALMSGGDYNVGF</sequence>
<gene>
    <name evidence="2" type="ORF">SCLCIDRAFT_126055</name>
</gene>
<dbReference type="EMBL" id="KN822073">
    <property type="protein sequence ID" value="KIM59476.1"/>
    <property type="molecule type" value="Genomic_DNA"/>
</dbReference>
<dbReference type="PRINTS" id="PR00853">
    <property type="entry name" value="XPGRADSUPER"/>
</dbReference>
<keyword evidence="3" id="KW-1185">Reference proteome</keyword>
<dbReference type="InParanoid" id="A0A0C3DU32"/>
<dbReference type="Gene3D" id="3.40.50.1010">
    <property type="entry name" value="5'-nuclease"/>
    <property type="match status" value="1"/>
</dbReference>
<dbReference type="PANTHER" id="PTHR11081:SF75">
    <property type="entry name" value="ENDONUCLEASE, PUTATIVE (AFU_ORTHOLOGUE AFUA_3G13260)-RELATED"/>
    <property type="match status" value="1"/>
</dbReference>